<evidence type="ECO:0000313" key="2">
    <source>
        <dbReference type="Proteomes" id="UP001396334"/>
    </source>
</evidence>
<proteinExistence type="predicted"/>
<comment type="caution">
    <text evidence="1">The sequence shown here is derived from an EMBL/GenBank/DDBJ whole genome shotgun (WGS) entry which is preliminary data.</text>
</comment>
<accession>A0ABR2Q8D1</accession>
<sequence>MGAEGKERGEEEEVTVNIHCSNNTKFTDDQTLQNYGRIDTPKVIHTPPSLQADHTVHLVRGFTSSSPGS</sequence>
<reference evidence="1 2" key="1">
    <citation type="journal article" date="2024" name="G3 (Bethesda)">
        <title>Genome assembly of Hibiscus sabdariffa L. provides insights into metabolisms of medicinal natural products.</title>
        <authorList>
            <person name="Kim T."/>
        </authorList>
    </citation>
    <scope>NUCLEOTIDE SEQUENCE [LARGE SCALE GENOMIC DNA]</scope>
    <source>
        <strain evidence="1">TK-2024</strain>
        <tissue evidence="1">Old leaves</tissue>
    </source>
</reference>
<dbReference type="Proteomes" id="UP001396334">
    <property type="component" value="Unassembled WGS sequence"/>
</dbReference>
<protein>
    <submittedName>
        <fullName evidence="1">Uncharacterized protein</fullName>
    </submittedName>
</protein>
<organism evidence="1 2">
    <name type="scientific">Hibiscus sabdariffa</name>
    <name type="common">roselle</name>
    <dbReference type="NCBI Taxonomy" id="183260"/>
    <lineage>
        <taxon>Eukaryota</taxon>
        <taxon>Viridiplantae</taxon>
        <taxon>Streptophyta</taxon>
        <taxon>Embryophyta</taxon>
        <taxon>Tracheophyta</taxon>
        <taxon>Spermatophyta</taxon>
        <taxon>Magnoliopsida</taxon>
        <taxon>eudicotyledons</taxon>
        <taxon>Gunneridae</taxon>
        <taxon>Pentapetalae</taxon>
        <taxon>rosids</taxon>
        <taxon>malvids</taxon>
        <taxon>Malvales</taxon>
        <taxon>Malvaceae</taxon>
        <taxon>Malvoideae</taxon>
        <taxon>Hibiscus</taxon>
    </lineage>
</organism>
<evidence type="ECO:0000313" key="1">
    <source>
        <dbReference type="EMBL" id="KAK8996799.1"/>
    </source>
</evidence>
<name>A0ABR2Q8D1_9ROSI</name>
<dbReference type="EMBL" id="JBBPBN010000043">
    <property type="protein sequence ID" value="KAK8996799.1"/>
    <property type="molecule type" value="Genomic_DNA"/>
</dbReference>
<gene>
    <name evidence="1" type="ORF">V6N11_020296</name>
</gene>
<keyword evidence="2" id="KW-1185">Reference proteome</keyword>